<evidence type="ECO:0000259" key="1">
    <source>
        <dbReference type="PROSITE" id="PS50089"/>
    </source>
</evidence>
<name>A0A4R4WJG4_9ACTN</name>
<dbReference type="OrthoDB" id="415622at2"/>
<accession>A0A4R4WJG4</accession>
<dbReference type="InterPro" id="IPR013083">
    <property type="entry name" value="Znf_RING/FYVE/PHD"/>
</dbReference>
<proteinExistence type="predicted"/>
<organism evidence="2 3">
    <name type="scientific">Nonomuraea diastatica</name>
    <dbReference type="NCBI Taxonomy" id="1848329"/>
    <lineage>
        <taxon>Bacteria</taxon>
        <taxon>Bacillati</taxon>
        <taxon>Actinomycetota</taxon>
        <taxon>Actinomycetes</taxon>
        <taxon>Streptosporangiales</taxon>
        <taxon>Streptosporangiaceae</taxon>
        <taxon>Nonomuraea</taxon>
    </lineage>
</organism>
<comment type="caution">
    <text evidence="2">The sequence shown here is derived from an EMBL/GenBank/DDBJ whole genome shotgun (WGS) entry which is preliminary data.</text>
</comment>
<protein>
    <recommendedName>
        <fullName evidence="1">RING-type domain-containing protein</fullName>
    </recommendedName>
</protein>
<dbReference type="Proteomes" id="UP000294543">
    <property type="component" value="Unassembled WGS sequence"/>
</dbReference>
<sequence>MPDRRLLGVLPSPVPPAPGTGRQTSEVAELTRVGRRLLHCLREDVGANATHVPLFRKFPDSVPADTADFYVRRVFSLLLQDPARPCVLCGETGTVRPVSPCAHLVCRTCWDGADFSACPLCHRRIASAAVTWTTPSCARRREASPCTETP</sequence>
<keyword evidence="3" id="KW-1185">Reference proteome</keyword>
<dbReference type="EMBL" id="SMKP01000061">
    <property type="protein sequence ID" value="TDD19162.1"/>
    <property type="molecule type" value="Genomic_DNA"/>
</dbReference>
<dbReference type="Gene3D" id="3.30.40.10">
    <property type="entry name" value="Zinc/RING finger domain, C3HC4 (zinc finger)"/>
    <property type="match status" value="1"/>
</dbReference>
<gene>
    <name evidence="2" type="ORF">E1294_21760</name>
</gene>
<dbReference type="SUPFAM" id="SSF57850">
    <property type="entry name" value="RING/U-box"/>
    <property type="match status" value="1"/>
</dbReference>
<evidence type="ECO:0000313" key="3">
    <source>
        <dbReference type="Proteomes" id="UP000294543"/>
    </source>
</evidence>
<dbReference type="InterPro" id="IPR001841">
    <property type="entry name" value="Znf_RING"/>
</dbReference>
<dbReference type="PROSITE" id="PS50089">
    <property type="entry name" value="ZF_RING_2"/>
    <property type="match status" value="1"/>
</dbReference>
<feature type="domain" description="RING-type" evidence="1">
    <location>
        <begin position="86"/>
        <end position="122"/>
    </location>
</feature>
<dbReference type="AlphaFoldDB" id="A0A4R4WJG4"/>
<reference evidence="2 3" key="1">
    <citation type="submission" date="2019-03" db="EMBL/GenBank/DDBJ databases">
        <title>Draft genome sequences of novel Actinobacteria.</title>
        <authorList>
            <person name="Sahin N."/>
            <person name="Ay H."/>
            <person name="Saygin H."/>
        </authorList>
    </citation>
    <scope>NUCLEOTIDE SEQUENCE [LARGE SCALE GENOMIC DNA]</scope>
    <source>
        <strain evidence="2 3">KC712</strain>
    </source>
</reference>
<dbReference type="Pfam" id="PF14447">
    <property type="entry name" value="Prok-RING_4"/>
    <property type="match status" value="1"/>
</dbReference>
<evidence type="ECO:0000313" key="2">
    <source>
        <dbReference type="EMBL" id="TDD19162.1"/>
    </source>
</evidence>